<keyword evidence="1" id="KW-0805">Transcription regulation</keyword>
<evidence type="ECO:0000256" key="1">
    <source>
        <dbReference type="ARBA" id="ARBA00023015"/>
    </source>
</evidence>
<dbReference type="PANTHER" id="PTHR44688">
    <property type="entry name" value="DNA-BINDING TRANSCRIPTIONAL ACTIVATOR DEVR_DOSR"/>
    <property type="match status" value="1"/>
</dbReference>
<protein>
    <recommendedName>
        <fullName evidence="5">HTH luxR-type domain-containing protein</fullName>
    </recommendedName>
</protein>
<dbReference type="CDD" id="cd06170">
    <property type="entry name" value="LuxR_C_like"/>
    <property type="match status" value="1"/>
</dbReference>
<dbReference type="SMART" id="SM00421">
    <property type="entry name" value="HTH_LUXR"/>
    <property type="match status" value="1"/>
</dbReference>
<evidence type="ECO:0000256" key="4">
    <source>
        <dbReference type="SAM" id="MobiDB-lite"/>
    </source>
</evidence>
<keyword evidence="7" id="KW-1185">Reference proteome</keyword>
<dbReference type="PROSITE" id="PS00622">
    <property type="entry name" value="HTH_LUXR_1"/>
    <property type="match status" value="1"/>
</dbReference>
<sequence length="191" mass="20290">MPRLKSVVATADAPDVTIEPLRRDVRDLPARRAPGVTGLPTSRRVPSATPARHPMCVVVTQISDGEGETLVRALHRRGAHRVVVLARRAGREELRTLLAGGLRGGVASTTEATSAPARVAPAPVAPTAELSARELSVLARVAEGRTNRLIGEELGLSALTVKSHLARISRKLGTGDRAELVAIAIRHRMID</sequence>
<name>A0ABQ4DK39_9CELL</name>
<dbReference type="Proteomes" id="UP000614741">
    <property type="component" value="Unassembled WGS sequence"/>
</dbReference>
<dbReference type="PANTHER" id="PTHR44688:SF16">
    <property type="entry name" value="DNA-BINDING TRANSCRIPTIONAL ACTIVATOR DEVR_DOSR"/>
    <property type="match status" value="1"/>
</dbReference>
<dbReference type="EMBL" id="BONP01000007">
    <property type="protein sequence ID" value="GIG39720.1"/>
    <property type="molecule type" value="Genomic_DNA"/>
</dbReference>
<reference evidence="6 7" key="1">
    <citation type="submission" date="2021-01" db="EMBL/GenBank/DDBJ databases">
        <title>Whole genome shotgun sequence of Cellulomonas phragmiteti NBRC 110785.</title>
        <authorList>
            <person name="Komaki H."/>
            <person name="Tamura T."/>
        </authorList>
    </citation>
    <scope>NUCLEOTIDE SEQUENCE [LARGE SCALE GENOMIC DNA]</scope>
    <source>
        <strain evidence="6 7">NBRC 110785</strain>
    </source>
</reference>
<dbReference type="PRINTS" id="PR00038">
    <property type="entry name" value="HTHLUXR"/>
</dbReference>
<evidence type="ECO:0000313" key="6">
    <source>
        <dbReference type="EMBL" id="GIG39720.1"/>
    </source>
</evidence>
<dbReference type="Pfam" id="PF00196">
    <property type="entry name" value="GerE"/>
    <property type="match status" value="1"/>
</dbReference>
<dbReference type="InterPro" id="IPR016032">
    <property type="entry name" value="Sig_transdc_resp-reg_C-effctor"/>
</dbReference>
<evidence type="ECO:0000256" key="2">
    <source>
        <dbReference type="ARBA" id="ARBA00023125"/>
    </source>
</evidence>
<keyword evidence="2" id="KW-0238">DNA-binding</keyword>
<dbReference type="Gene3D" id="1.10.10.10">
    <property type="entry name" value="Winged helix-like DNA-binding domain superfamily/Winged helix DNA-binding domain"/>
    <property type="match status" value="1"/>
</dbReference>
<feature type="domain" description="HTH luxR-type" evidence="5">
    <location>
        <begin position="123"/>
        <end position="188"/>
    </location>
</feature>
<dbReference type="InterPro" id="IPR036388">
    <property type="entry name" value="WH-like_DNA-bd_sf"/>
</dbReference>
<organism evidence="6 7">
    <name type="scientific">Cellulomonas phragmiteti</name>
    <dbReference type="NCBI Taxonomy" id="478780"/>
    <lineage>
        <taxon>Bacteria</taxon>
        <taxon>Bacillati</taxon>
        <taxon>Actinomycetota</taxon>
        <taxon>Actinomycetes</taxon>
        <taxon>Micrococcales</taxon>
        <taxon>Cellulomonadaceae</taxon>
        <taxon>Cellulomonas</taxon>
    </lineage>
</organism>
<feature type="region of interest" description="Disordered" evidence="4">
    <location>
        <begin position="31"/>
        <end position="50"/>
    </location>
</feature>
<comment type="caution">
    <text evidence="6">The sequence shown here is derived from an EMBL/GenBank/DDBJ whole genome shotgun (WGS) entry which is preliminary data.</text>
</comment>
<evidence type="ECO:0000259" key="5">
    <source>
        <dbReference type="PROSITE" id="PS50043"/>
    </source>
</evidence>
<dbReference type="InterPro" id="IPR000792">
    <property type="entry name" value="Tscrpt_reg_LuxR_C"/>
</dbReference>
<accession>A0ABQ4DK39</accession>
<proteinExistence type="predicted"/>
<keyword evidence="3" id="KW-0804">Transcription</keyword>
<evidence type="ECO:0000313" key="7">
    <source>
        <dbReference type="Proteomes" id="UP000614741"/>
    </source>
</evidence>
<dbReference type="PROSITE" id="PS50043">
    <property type="entry name" value="HTH_LUXR_2"/>
    <property type="match status" value="1"/>
</dbReference>
<dbReference type="SUPFAM" id="SSF46894">
    <property type="entry name" value="C-terminal effector domain of the bipartite response regulators"/>
    <property type="match status" value="1"/>
</dbReference>
<gene>
    <name evidence="6" type="ORF">Cph01nite_14820</name>
</gene>
<evidence type="ECO:0000256" key="3">
    <source>
        <dbReference type="ARBA" id="ARBA00023163"/>
    </source>
</evidence>